<proteinExistence type="predicted"/>
<dbReference type="Pfam" id="PF01476">
    <property type="entry name" value="LysM"/>
    <property type="match status" value="3"/>
</dbReference>
<evidence type="ECO:0000256" key="1">
    <source>
        <dbReference type="SAM" id="MobiDB-lite"/>
    </source>
</evidence>
<feature type="compositionally biased region" description="Pro residues" evidence="1">
    <location>
        <begin position="206"/>
        <end position="224"/>
    </location>
</feature>
<feature type="region of interest" description="Disordered" evidence="1">
    <location>
        <begin position="206"/>
        <end position="235"/>
    </location>
</feature>
<reference evidence="3 4" key="1">
    <citation type="submission" date="2019-08" db="EMBL/GenBank/DDBJ databases">
        <authorList>
            <person name="Hu J."/>
        </authorList>
    </citation>
    <scope>NUCLEOTIDE SEQUENCE [LARGE SCALE GENOMIC DNA]</scope>
    <source>
        <strain evidence="3 4">NEAU-184</strain>
    </source>
</reference>
<evidence type="ECO:0000313" key="3">
    <source>
        <dbReference type="EMBL" id="TYL51095.1"/>
    </source>
</evidence>
<dbReference type="EMBL" id="VSSB01000002">
    <property type="protein sequence ID" value="TYL51095.1"/>
    <property type="molecule type" value="Genomic_DNA"/>
</dbReference>
<dbReference type="InterPro" id="IPR018392">
    <property type="entry name" value="LysM"/>
</dbReference>
<dbReference type="RefSeq" id="WP_148735189.1">
    <property type="nucleotide sequence ID" value="NZ_VSSB01000002.1"/>
</dbReference>
<dbReference type="PANTHER" id="PTHR33734:SF22">
    <property type="entry name" value="MEMBRANE-BOUND LYTIC MUREIN TRANSGLYCOSYLASE D"/>
    <property type="match status" value="1"/>
</dbReference>
<dbReference type="Gene3D" id="3.10.350.10">
    <property type="entry name" value="LysM domain"/>
    <property type="match status" value="3"/>
</dbReference>
<gene>
    <name evidence="3" type="ORF">FYC51_18370</name>
</gene>
<dbReference type="SMART" id="SM00257">
    <property type="entry name" value="LysM"/>
    <property type="match status" value="3"/>
</dbReference>
<comment type="caution">
    <text evidence="3">The sequence shown here is derived from an EMBL/GenBank/DDBJ whole genome shotgun (WGS) entry which is preliminary data.</text>
</comment>
<evidence type="ECO:0000259" key="2">
    <source>
        <dbReference type="PROSITE" id="PS51782"/>
    </source>
</evidence>
<name>A0A5S4VAK3_9MICO</name>
<dbReference type="Proteomes" id="UP000325243">
    <property type="component" value="Unassembled WGS sequence"/>
</dbReference>
<protein>
    <submittedName>
        <fullName evidence="3">LysM peptidoglycan-binding domain-containing protein</fullName>
    </submittedName>
</protein>
<feature type="domain" description="LysM" evidence="2">
    <location>
        <begin position="234"/>
        <end position="278"/>
    </location>
</feature>
<evidence type="ECO:0000313" key="4">
    <source>
        <dbReference type="Proteomes" id="UP000325243"/>
    </source>
</evidence>
<dbReference type="CDD" id="cd00118">
    <property type="entry name" value="LysM"/>
    <property type="match status" value="3"/>
</dbReference>
<dbReference type="SUPFAM" id="SSF54106">
    <property type="entry name" value="LysM domain"/>
    <property type="match status" value="3"/>
</dbReference>
<feature type="domain" description="LysM" evidence="2">
    <location>
        <begin position="152"/>
        <end position="196"/>
    </location>
</feature>
<dbReference type="AlphaFoldDB" id="A0A5S4VAK3"/>
<accession>A0A5S4VAK3</accession>
<dbReference type="PANTHER" id="PTHR33734">
    <property type="entry name" value="LYSM DOMAIN-CONTAINING GPI-ANCHORED PROTEIN 2"/>
    <property type="match status" value="1"/>
</dbReference>
<dbReference type="InterPro" id="IPR036779">
    <property type="entry name" value="LysM_dom_sf"/>
</dbReference>
<organism evidence="3 4">
    <name type="scientific">Agromyces mariniharenae</name>
    <dbReference type="NCBI Taxonomy" id="2604423"/>
    <lineage>
        <taxon>Bacteria</taxon>
        <taxon>Bacillati</taxon>
        <taxon>Actinomycetota</taxon>
        <taxon>Actinomycetes</taxon>
        <taxon>Micrococcales</taxon>
        <taxon>Microbacteriaceae</taxon>
        <taxon>Agromyces</taxon>
    </lineage>
</organism>
<sequence length="427" mass="42921">MSDGTEAVRWGRLRRTGAAAERGGRRGIRAVLTLPIAVASTLAVTLGIAQPADAAAVPPVKRHAKPKALGSAPRAAAAAAPASVPAPPEYVVAEGDTVSGIAERFGLATAEVLAANGLGWSSLIFPGQRLALPGGTVDGSAPAPPPAAPEIARHVVVEGDTVSSIAAAYGLDAGDVLSANGLGPTSLIFPGEAIVLPLADPSSTLPVPPAAAPAPPAEPAPSGPAAPDASVSPDTHVVAPGDTLFGLAEAYGVTVADLDAANALGGSTLIVPGQVLVVRRPEPVVTVASVSVPLTDEMRANARIVIDLGRALGVPEQGIVIALAAAAQESGLRNLHHGDQDSLGLFQQRPSEGWGTPEEVLDPVRATTAFYGGAANPNPGRTSGLLDIVGWEAMSVTQAAQAVQLSAHPDHYAKWEVSARAWLSELG</sequence>
<keyword evidence="4" id="KW-1185">Reference proteome</keyword>
<dbReference type="PROSITE" id="PS51782">
    <property type="entry name" value="LYSM"/>
    <property type="match status" value="3"/>
</dbReference>
<feature type="domain" description="LysM" evidence="2">
    <location>
        <begin position="88"/>
        <end position="132"/>
    </location>
</feature>